<reference evidence="1 2" key="1">
    <citation type="submission" date="2023-07" db="EMBL/GenBank/DDBJ databases">
        <title>Sequencing the genomes of 1000 actinobacteria strains.</title>
        <authorList>
            <person name="Klenk H.-P."/>
        </authorList>
    </citation>
    <scope>NUCLEOTIDE SEQUENCE [LARGE SCALE GENOMIC DNA]</scope>
    <source>
        <strain evidence="1 2">DSM 19515</strain>
    </source>
</reference>
<dbReference type="Pfam" id="PF03883">
    <property type="entry name" value="H2O2_YaaD"/>
    <property type="match status" value="1"/>
</dbReference>
<comment type="caution">
    <text evidence="1">The sequence shown here is derived from an EMBL/GenBank/DDBJ whole genome shotgun (WGS) entry which is preliminary data.</text>
</comment>
<dbReference type="PANTHER" id="PTHR30283:SF4">
    <property type="entry name" value="PEROXIDE STRESS RESISTANCE PROTEIN YAAA"/>
    <property type="match status" value="1"/>
</dbReference>
<dbReference type="Proteomes" id="UP001230145">
    <property type="component" value="Unassembled WGS sequence"/>
</dbReference>
<protein>
    <submittedName>
        <fullName evidence="1">Cytoplasmic iron level regulating protein YaaA (DUF328/UPF0246 family)</fullName>
    </submittedName>
</protein>
<dbReference type="PANTHER" id="PTHR30283">
    <property type="entry name" value="PEROXIDE STRESS RESPONSE PROTEIN YAAA"/>
    <property type="match status" value="1"/>
</dbReference>
<evidence type="ECO:0000313" key="2">
    <source>
        <dbReference type="Proteomes" id="UP001230145"/>
    </source>
</evidence>
<keyword evidence="2" id="KW-1185">Reference proteome</keyword>
<dbReference type="InterPro" id="IPR005583">
    <property type="entry name" value="YaaA"/>
</dbReference>
<name>A0ABT9PHR0_9ACTO</name>
<gene>
    <name evidence="1" type="ORF">J2S45_000937</name>
</gene>
<dbReference type="EMBL" id="JAUSQL010000001">
    <property type="protein sequence ID" value="MDP9832258.1"/>
    <property type="molecule type" value="Genomic_DNA"/>
</dbReference>
<dbReference type="RefSeq" id="WP_296929098.1">
    <property type="nucleotide sequence ID" value="NZ_JAUSQL010000001.1"/>
</dbReference>
<evidence type="ECO:0000313" key="1">
    <source>
        <dbReference type="EMBL" id="MDP9832258.1"/>
    </source>
</evidence>
<proteinExistence type="predicted"/>
<sequence>MIIALPPSAGKTTPVSGPCLDLASLIAPELNPVRERVIDALQRVSASPKALSVLKVGPSLEPQIRDQIDFYGRPCAPAWQVYTGVLYAAAGFDTLTDAERRRCKQTVRIFSGAFGVLSPEDLIPAYRLSMNTKLPDLDVQALWKTTLREKTDVLAKDDLVVDARSGEYMVWSPATNHVAVGAVRVKAGKRSVVSHWAKHYRGLLTGYLIREPNPPRTPEELAEFARLLVEDGHVSGVELTPAGRGPAKLTLVDEE</sequence>
<organism evidence="1 2">
    <name type="scientific">Trueperella abortisuis</name>
    <dbReference type="NCBI Taxonomy" id="445930"/>
    <lineage>
        <taxon>Bacteria</taxon>
        <taxon>Bacillati</taxon>
        <taxon>Actinomycetota</taxon>
        <taxon>Actinomycetes</taxon>
        <taxon>Actinomycetales</taxon>
        <taxon>Actinomycetaceae</taxon>
        <taxon>Trueperella</taxon>
    </lineage>
</organism>
<accession>A0ABT9PHR0</accession>